<reference evidence="3 4" key="1">
    <citation type="submission" date="2023-03" db="EMBL/GenBank/DDBJ databases">
        <title>High-quality genome of Scylla paramamosain provides insights in environmental adaptation.</title>
        <authorList>
            <person name="Zhang L."/>
        </authorList>
    </citation>
    <scope>NUCLEOTIDE SEQUENCE [LARGE SCALE GENOMIC DNA]</scope>
    <source>
        <strain evidence="3">LZ_2023a</strain>
        <tissue evidence="3">Muscle</tissue>
    </source>
</reference>
<name>A0AAW0TMW4_SCYPA</name>
<protein>
    <recommendedName>
        <fullName evidence="5">Chitin-binding type-2 domain-containing protein</fullName>
    </recommendedName>
</protein>
<dbReference type="AlphaFoldDB" id="A0AAW0TMW4"/>
<dbReference type="EMBL" id="JARAKH010000028">
    <property type="protein sequence ID" value="KAK8388835.1"/>
    <property type="molecule type" value="Genomic_DNA"/>
</dbReference>
<feature type="chain" id="PRO_5043497429" description="Chitin-binding type-2 domain-containing protein" evidence="2">
    <location>
        <begin position="26"/>
        <end position="247"/>
    </location>
</feature>
<feature type="compositionally biased region" description="Polar residues" evidence="1">
    <location>
        <begin position="231"/>
        <end position="240"/>
    </location>
</feature>
<evidence type="ECO:0000313" key="3">
    <source>
        <dbReference type="EMBL" id="KAK8388835.1"/>
    </source>
</evidence>
<sequence>MAQTSHQMWQRSAAVLVVMVVMASAESAVHDGTTGGTVFPPGPTGKRQGMRQVAGVDSSVLSLDERPWAFVLGVRDSGAQSPQRNMITVPSNSIIVRNIRILYDLCNKEGVFSMFHDCNYFYYCFANVAGCEPKFQQILGVCKEGFSFDETIKDCVPKSCNPEVQNNPNYDHPSPALHDAILPPAPASHQISTWQNEEPEWYSKQPAILKTAPSWYYNPPDWYNNPPTADMNKSPTSQVDQIIKKHD</sequence>
<accession>A0AAW0TMW4</accession>
<evidence type="ECO:0000256" key="1">
    <source>
        <dbReference type="SAM" id="MobiDB-lite"/>
    </source>
</evidence>
<dbReference type="Proteomes" id="UP001487740">
    <property type="component" value="Unassembled WGS sequence"/>
</dbReference>
<proteinExistence type="predicted"/>
<evidence type="ECO:0000313" key="4">
    <source>
        <dbReference type="Proteomes" id="UP001487740"/>
    </source>
</evidence>
<gene>
    <name evidence="3" type="ORF">O3P69_020654</name>
</gene>
<feature type="signal peptide" evidence="2">
    <location>
        <begin position="1"/>
        <end position="25"/>
    </location>
</feature>
<organism evidence="3 4">
    <name type="scientific">Scylla paramamosain</name>
    <name type="common">Mud crab</name>
    <dbReference type="NCBI Taxonomy" id="85552"/>
    <lineage>
        <taxon>Eukaryota</taxon>
        <taxon>Metazoa</taxon>
        <taxon>Ecdysozoa</taxon>
        <taxon>Arthropoda</taxon>
        <taxon>Crustacea</taxon>
        <taxon>Multicrustacea</taxon>
        <taxon>Malacostraca</taxon>
        <taxon>Eumalacostraca</taxon>
        <taxon>Eucarida</taxon>
        <taxon>Decapoda</taxon>
        <taxon>Pleocyemata</taxon>
        <taxon>Brachyura</taxon>
        <taxon>Eubrachyura</taxon>
        <taxon>Portunoidea</taxon>
        <taxon>Portunidae</taxon>
        <taxon>Portuninae</taxon>
        <taxon>Scylla</taxon>
    </lineage>
</organism>
<comment type="caution">
    <text evidence="3">The sequence shown here is derived from an EMBL/GenBank/DDBJ whole genome shotgun (WGS) entry which is preliminary data.</text>
</comment>
<evidence type="ECO:0000256" key="2">
    <source>
        <dbReference type="SAM" id="SignalP"/>
    </source>
</evidence>
<evidence type="ECO:0008006" key="5">
    <source>
        <dbReference type="Google" id="ProtNLM"/>
    </source>
</evidence>
<feature type="region of interest" description="Disordered" evidence="1">
    <location>
        <begin position="226"/>
        <end position="247"/>
    </location>
</feature>
<keyword evidence="4" id="KW-1185">Reference proteome</keyword>
<keyword evidence="2" id="KW-0732">Signal</keyword>